<dbReference type="GO" id="GO:0030246">
    <property type="term" value="F:carbohydrate binding"/>
    <property type="evidence" value="ECO:0007669"/>
    <property type="project" value="InterPro"/>
</dbReference>
<dbReference type="AlphaFoldDB" id="F0ZKF7"/>
<dbReference type="InterPro" id="IPR008965">
    <property type="entry name" value="CBM2/CBM3_carb-bd_dom_sf"/>
</dbReference>
<dbReference type="PANTHER" id="PTHR31378:SF11">
    <property type="entry name" value="CARBOHYDRATE BINDING DOMAIN-CONTAINING PROTEIN-RELATED"/>
    <property type="match status" value="1"/>
</dbReference>
<dbReference type="OMA" id="NTWIRSS"/>
<dbReference type="Pfam" id="PF23034">
    <property type="entry name" value="DUF7035"/>
    <property type="match status" value="1"/>
</dbReference>
<evidence type="ECO:0000256" key="1">
    <source>
        <dbReference type="SAM" id="SignalP"/>
    </source>
</evidence>
<name>F0ZKF7_DICPU</name>
<dbReference type="OrthoDB" id="21537at2759"/>
<evidence type="ECO:0000259" key="2">
    <source>
        <dbReference type="SMART" id="SM01063"/>
    </source>
</evidence>
<feature type="domain" description="Carbohydrate binding" evidence="2">
    <location>
        <begin position="1043"/>
        <end position="1125"/>
    </location>
</feature>
<reference evidence="4" key="1">
    <citation type="journal article" date="2011" name="Genome Biol.">
        <title>Comparative genomics of the social amoebae Dictyostelium discoideum and Dictyostelium purpureum.</title>
        <authorList>
            <consortium name="US DOE Joint Genome Institute (JGI-PGF)"/>
            <person name="Sucgang R."/>
            <person name="Kuo A."/>
            <person name="Tian X."/>
            <person name="Salerno W."/>
            <person name="Parikh A."/>
            <person name="Feasley C.L."/>
            <person name="Dalin E."/>
            <person name="Tu H."/>
            <person name="Huang E."/>
            <person name="Barry K."/>
            <person name="Lindquist E."/>
            <person name="Shapiro H."/>
            <person name="Bruce D."/>
            <person name="Schmutz J."/>
            <person name="Salamov A."/>
            <person name="Fey P."/>
            <person name="Gaudet P."/>
            <person name="Anjard C."/>
            <person name="Babu M.M."/>
            <person name="Basu S."/>
            <person name="Bushmanova Y."/>
            <person name="van der Wel H."/>
            <person name="Katoh-Kurasawa M."/>
            <person name="Dinh C."/>
            <person name="Coutinho P.M."/>
            <person name="Saito T."/>
            <person name="Elias M."/>
            <person name="Schaap P."/>
            <person name="Kay R.R."/>
            <person name="Henrissat B."/>
            <person name="Eichinger L."/>
            <person name="Rivero F."/>
            <person name="Putnam N.H."/>
            <person name="West C.M."/>
            <person name="Loomis W.F."/>
            <person name="Chisholm R.L."/>
            <person name="Shaulsky G."/>
            <person name="Strassmann J.E."/>
            <person name="Queller D.C."/>
            <person name="Kuspa A."/>
            <person name="Grigoriev I.V."/>
        </authorList>
    </citation>
    <scope>NUCLEOTIDE SEQUENCE [LARGE SCALE GENOMIC DNA]</scope>
    <source>
        <strain evidence="4">QSDP1</strain>
    </source>
</reference>
<dbReference type="EMBL" id="GL871055">
    <property type="protein sequence ID" value="EGC35585.1"/>
    <property type="molecule type" value="Genomic_DNA"/>
</dbReference>
<dbReference type="FunCoup" id="F0ZKF7">
    <property type="interactions" value="398"/>
</dbReference>
<dbReference type="InParanoid" id="F0ZKF7"/>
<evidence type="ECO:0000313" key="3">
    <source>
        <dbReference type="EMBL" id="EGC35585.1"/>
    </source>
</evidence>
<accession>F0ZKF7</accession>
<dbReference type="SUPFAM" id="SSF49384">
    <property type="entry name" value="Carbohydrate-binding domain"/>
    <property type="match status" value="1"/>
</dbReference>
<sequence length="1137" mass="126442">MKFITLLFSILLINIVSSIDPTIVRIKSPAVDTYASDLCRPIFNVLIKYDGIVNPQQYNFKTKNEAGMSYPSIINGTSYLFYVQHQVPIGKNQPVSFQLEDSSVYPSLVWNFTNYATIDCDPIPTTLTMQAKQDKWVSTKGLWSLIYWQKLFVINGLEKSLPSDGLVCTVPQPFVCFFTEYLNGPKIKNFLFQIALRKSSAPYTPFNIVISDSQGRVLHSSPFDGLESPSNPPVSITSLEVYPKNGSSVYNDDILKNAMYTMNIINYKGVVSVDSSSTVYVGNTLIPLYGNPSNAAYIGFTELIGSSPSISNLQLVDSQGSKRIGGDNYVFFDKKTYPDIFDNPSSAQALNTFINTTILNIKADITYSPIVEVSSNFLEQSMILKYPFGYSNGTIKYHSLSASYPVPSSLNTVNNYFQCTLSKRNGQSFNVAPSSIIDSILPQILKVETVFLDFERVITRVYAKDLESGVASLYLTNMAKMTAADLVYGDNYNGVYESVETFQTYFGTKKPTVSVRDNSGNTVQVTSYQPLIDTEFNILPDYPLYRYVQEHADLEPYTFSAFEFKQNDIDVSNGPANNSLCFNFAGSNKTMIPRFLIFPRPLNTEAASLSDATPGEWNEVKGMFCLDFQIPARVFTGEVLYGVLISPYVYDSYFLTNALGEKAQLRVRSSFADQMPPIITEFATYPSNNVEITENTNIGWNIRIEDSPNGFKSAEFNITSDFDLEPYTIRLTPTNATSGNANSGTYQLRIPIKANTCRSQSFRISSASITDTQGHTSLLPSNLNINPLIKFLDSPHLTLNITCPQAIVDNTPPVLTSFSPSVNTIEVGVYKDFRNITFTFTTTDSGSGISTRHIPVVYLTSKNFDRFYISTTFYNEQISQVSKLVSYANGVATYTCTIQLPYGYGSYQGILASVYGIVDNQLNINGYSTTDLQSLGFQSTIKVTYSNNPVLDTTSAINSTGTSLTIYGHKFGIDSTKITLQVDYQNGQGWKNTPLSFFSGIILMTNSITPTSTPFYVRVIVDDRISNSLLVVPTGGGNNQCKYEIIQTIVAQWNNSQIYPYTQTQAVIKNTGSKPITSFRFKMDNVDQIWGVDKDTATGEYTLPSWNPIINPFDQYIFGYIVKSSTVGQFINPNPVC</sequence>
<dbReference type="VEuPathDB" id="AmoebaDB:DICPUDRAFT_152083"/>
<organism evidence="3 4">
    <name type="scientific">Dictyostelium purpureum</name>
    <name type="common">Slime mold</name>
    <dbReference type="NCBI Taxonomy" id="5786"/>
    <lineage>
        <taxon>Eukaryota</taxon>
        <taxon>Amoebozoa</taxon>
        <taxon>Evosea</taxon>
        <taxon>Eumycetozoa</taxon>
        <taxon>Dictyostelia</taxon>
        <taxon>Dictyosteliales</taxon>
        <taxon>Dictyosteliaceae</taxon>
        <taxon>Dictyostelium</taxon>
    </lineage>
</organism>
<proteinExistence type="predicted"/>
<dbReference type="KEGG" id="dpp:DICPUDRAFT_152083"/>
<dbReference type="Pfam" id="PF24893">
    <property type="entry name" value="DUF7743"/>
    <property type="match status" value="1"/>
</dbReference>
<keyword evidence="1" id="KW-0732">Signal</keyword>
<feature type="signal peptide" evidence="1">
    <location>
        <begin position="1"/>
        <end position="18"/>
    </location>
</feature>
<dbReference type="InterPro" id="IPR056645">
    <property type="entry name" value="DUF7743"/>
</dbReference>
<dbReference type="Pfam" id="PF09478">
    <property type="entry name" value="CBM49"/>
    <property type="match status" value="1"/>
</dbReference>
<dbReference type="InterPro" id="IPR055463">
    <property type="entry name" value="DUF7035"/>
</dbReference>
<protein>
    <recommendedName>
        <fullName evidence="2">Carbohydrate binding domain-containing protein</fullName>
    </recommendedName>
</protein>
<dbReference type="SMART" id="SM01063">
    <property type="entry name" value="CBM49"/>
    <property type="match status" value="1"/>
</dbReference>
<dbReference type="InterPro" id="IPR019028">
    <property type="entry name" value="CBM_49"/>
</dbReference>
<gene>
    <name evidence="3" type="ORF">DICPUDRAFT_152083</name>
</gene>
<dbReference type="RefSeq" id="XP_003287888.1">
    <property type="nucleotide sequence ID" value="XM_003287840.1"/>
</dbReference>
<dbReference type="GeneID" id="10501245"/>
<dbReference type="eggNOG" id="ENOG502R96I">
    <property type="taxonomic scope" value="Eukaryota"/>
</dbReference>
<feature type="chain" id="PRO_5003265198" description="Carbohydrate binding domain-containing protein" evidence="1">
    <location>
        <begin position="19"/>
        <end position="1137"/>
    </location>
</feature>
<keyword evidence="4" id="KW-1185">Reference proteome</keyword>
<dbReference type="InterPro" id="IPR055462">
    <property type="entry name" value="DUF7034"/>
</dbReference>
<dbReference type="Proteomes" id="UP000001064">
    <property type="component" value="Unassembled WGS sequence"/>
</dbReference>
<dbReference type="PANTHER" id="PTHR31378">
    <property type="entry name" value="EGF-LIKE DOMAIN-CONTAINING PROTEIN-RELATED-RELATED"/>
    <property type="match status" value="1"/>
</dbReference>
<dbReference type="Pfam" id="PF23033">
    <property type="entry name" value="DUF7034"/>
    <property type="match status" value="1"/>
</dbReference>
<evidence type="ECO:0000313" key="4">
    <source>
        <dbReference type="Proteomes" id="UP000001064"/>
    </source>
</evidence>